<evidence type="ECO:0000313" key="2">
    <source>
        <dbReference type="Proteomes" id="UP000015779"/>
    </source>
</evidence>
<protein>
    <submittedName>
        <fullName evidence="1">Uncharacterized protein</fullName>
    </submittedName>
</protein>
<comment type="caution">
    <text evidence="1">The sequence shown here is derived from an EMBL/GenBank/DDBJ whole genome shotgun (WGS) entry which is preliminary data.</text>
</comment>
<proteinExistence type="predicted"/>
<gene>
    <name evidence="1" type="ORF">HMPREF1577_01017</name>
</gene>
<sequence length="44" mass="5062">RGEKYSNLAQYQIGKSLALYKLAIYMIRFAPKIAKCLMSYSIES</sequence>
<reference evidence="1 2" key="1">
    <citation type="submission" date="2013-06" db="EMBL/GenBank/DDBJ databases">
        <authorList>
            <person name="Weinstock G."/>
            <person name="Sodergren E."/>
            <person name="Lobos E.A."/>
            <person name="Fulton L."/>
            <person name="Fulton R."/>
            <person name="Courtney L."/>
            <person name="Fronick C."/>
            <person name="O'Laughlin M."/>
            <person name="Godfrey J."/>
            <person name="Wilson R.M."/>
            <person name="Miner T."/>
            <person name="Farmer C."/>
            <person name="Delehaunty K."/>
            <person name="Cordes M."/>
            <person name="Minx P."/>
            <person name="Tomlinson C."/>
            <person name="Chen J."/>
            <person name="Wollam A."/>
            <person name="Pepin K.H."/>
            <person name="Bhonagiri V."/>
            <person name="Zhang X."/>
            <person name="Warren W."/>
            <person name="Mitreva M."/>
            <person name="Mardis E.R."/>
            <person name="Wilson R.K."/>
        </authorList>
    </citation>
    <scope>NUCLEOTIDE SEQUENCE [LARGE SCALE GENOMIC DNA]</scope>
    <source>
        <strain evidence="1 2">JCP8017A</strain>
    </source>
</reference>
<dbReference type="EMBL" id="ATJN01000059">
    <property type="protein sequence ID" value="EPI51609.1"/>
    <property type="molecule type" value="Genomic_DNA"/>
</dbReference>
<name>T2PJZ1_9BIFI</name>
<dbReference type="Proteomes" id="UP000015779">
    <property type="component" value="Unassembled WGS sequence"/>
</dbReference>
<dbReference type="HOGENOM" id="CLU_3209328_0_0_11"/>
<feature type="non-terminal residue" evidence="1">
    <location>
        <position position="1"/>
    </location>
</feature>
<organism evidence="1 2">
    <name type="scientific">Gardnerella pickettii JCP8017A</name>
    <dbReference type="NCBI Taxonomy" id="1261062"/>
    <lineage>
        <taxon>Bacteria</taxon>
        <taxon>Bacillati</taxon>
        <taxon>Actinomycetota</taxon>
        <taxon>Actinomycetes</taxon>
        <taxon>Bifidobacteriales</taxon>
        <taxon>Bifidobacteriaceae</taxon>
        <taxon>Gardnerella</taxon>
        <taxon>Gardnerella pickettii</taxon>
    </lineage>
</organism>
<accession>T2PJZ1</accession>
<evidence type="ECO:0000313" key="1">
    <source>
        <dbReference type="EMBL" id="EPI51609.1"/>
    </source>
</evidence>
<dbReference type="AlphaFoldDB" id="T2PJZ1"/>